<evidence type="ECO:0000256" key="4">
    <source>
        <dbReference type="PROSITE-ProRule" id="PRU00169"/>
    </source>
</evidence>
<evidence type="ECO:0000259" key="8">
    <source>
        <dbReference type="PROSITE" id="PS50113"/>
    </source>
</evidence>
<dbReference type="PANTHER" id="PTHR45339">
    <property type="entry name" value="HYBRID SIGNAL TRANSDUCTION HISTIDINE KINASE J"/>
    <property type="match status" value="1"/>
</dbReference>
<feature type="modified residue" description="4-aspartylphosphate" evidence="4">
    <location>
        <position position="725"/>
    </location>
</feature>
<dbReference type="SMART" id="SM00388">
    <property type="entry name" value="HisKA"/>
    <property type="match status" value="1"/>
</dbReference>
<dbReference type="PROSITE" id="PS50110">
    <property type="entry name" value="RESPONSE_REGULATORY"/>
    <property type="match status" value="2"/>
</dbReference>
<dbReference type="Pfam" id="PF13188">
    <property type="entry name" value="PAS_8"/>
    <property type="match status" value="1"/>
</dbReference>
<name>A0ABS1E1U2_RUBGE</name>
<dbReference type="Pfam" id="PF02518">
    <property type="entry name" value="HATPase_c"/>
    <property type="match status" value="1"/>
</dbReference>
<dbReference type="Pfam" id="PF00072">
    <property type="entry name" value="Response_reg"/>
    <property type="match status" value="2"/>
</dbReference>
<dbReference type="SMART" id="SM00086">
    <property type="entry name" value="PAC"/>
    <property type="match status" value="2"/>
</dbReference>
<dbReference type="SUPFAM" id="SSF55785">
    <property type="entry name" value="PYP-like sensor domain (PAS domain)"/>
    <property type="match status" value="3"/>
</dbReference>
<dbReference type="PROSITE" id="PS50112">
    <property type="entry name" value="PAS"/>
    <property type="match status" value="1"/>
</dbReference>
<evidence type="ECO:0000256" key="2">
    <source>
        <dbReference type="ARBA" id="ARBA00012438"/>
    </source>
</evidence>
<dbReference type="InterPro" id="IPR001610">
    <property type="entry name" value="PAC"/>
</dbReference>
<comment type="catalytic activity">
    <reaction evidence="1">
        <text>ATP + protein L-histidine = ADP + protein N-phospho-L-histidine.</text>
        <dbReference type="EC" id="2.7.13.3"/>
    </reaction>
</comment>
<gene>
    <name evidence="9" type="ORF">CKO43_23965</name>
</gene>
<dbReference type="Gene3D" id="2.10.70.100">
    <property type="match status" value="1"/>
</dbReference>
<dbReference type="PRINTS" id="PR00344">
    <property type="entry name" value="BCTRLSENSOR"/>
</dbReference>
<dbReference type="Gene3D" id="3.30.565.10">
    <property type="entry name" value="Histidine kinase-like ATPase, C-terminal domain"/>
    <property type="match status" value="1"/>
</dbReference>
<keyword evidence="10" id="KW-1185">Reference proteome</keyword>
<dbReference type="EC" id="2.7.13.3" evidence="2"/>
<dbReference type="InterPro" id="IPR036890">
    <property type="entry name" value="HATPase_C_sf"/>
</dbReference>
<reference evidence="9" key="1">
    <citation type="submission" date="2017-08" db="EMBL/GenBank/DDBJ databases">
        <authorList>
            <person name="Imhoff J.F."/>
            <person name="Rahn T."/>
            <person name="Kuenzel S."/>
            <person name="Neulinger S.C."/>
        </authorList>
    </citation>
    <scope>NUCLEOTIDE SEQUENCE</scope>
    <source>
        <strain evidence="9">IM 151</strain>
    </source>
</reference>
<dbReference type="EMBL" id="NRRU01000159">
    <property type="protein sequence ID" value="MBK1715808.1"/>
    <property type="molecule type" value="Genomic_DNA"/>
</dbReference>
<feature type="modified residue" description="4-aspartylphosphate" evidence="4">
    <location>
        <position position="873"/>
    </location>
</feature>
<dbReference type="InterPro" id="IPR000014">
    <property type="entry name" value="PAS"/>
</dbReference>
<comment type="caution">
    <text evidence="9">The sequence shown here is derived from an EMBL/GenBank/DDBJ whole genome shotgun (WGS) entry which is preliminary data.</text>
</comment>
<dbReference type="InterPro" id="IPR036097">
    <property type="entry name" value="HisK_dim/P_sf"/>
</dbReference>
<feature type="domain" description="Response regulatory" evidence="6">
    <location>
        <begin position="671"/>
        <end position="792"/>
    </location>
</feature>
<feature type="domain" description="Histidine kinase" evidence="5">
    <location>
        <begin position="434"/>
        <end position="654"/>
    </location>
</feature>
<dbReference type="NCBIfam" id="TIGR00229">
    <property type="entry name" value="sensory_box"/>
    <property type="match status" value="2"/>
</dbReference>
<dbReference type="PROSITE" id="PS50109">
    <property type="entry name" value="HIS_KIN"/>
    <property type="match status" value="1"/>
</dbReference>
<proteinExistence type="predicted"/>
<dbReference type="PROSITE" id="PS50113">
    <property type="entry name" value="PAC"/>
    <property type="match status" value="1"/>
</dbReference>
<dbReference type="SMART" id="SM00091">
    <property type="entry name" value="PAS"/>
    <property type="match status" value="2"/>
</dbReference>
<evidence type="ECO:0000313" key="10">
    <source>
        <dbReference type="Proteomes" id="UP001041814"/>
    </source>
</evidence>
<reference evidence="9" key="2">
    <citation type="journal article" date="2020" name="Microorganisms">
        <title>Osmotic Adaptation and Compatible Solute Biosynthesis of Phototrophic Bacteria as Revealed from Genome Analyses.</title>
        <authorList>
            <person name="Imhoff J.F."/>
            <person name="Rahn T."/>
            <person name="Kunzel S."/>
            <person name="Keller A."/>
            <person name="Neulinger S.C."/>
        </authorList>
    </citation>
    <scope>NUCLEOTIDE SEQUENCE</scope>
    <source>
        <strain evidence="9">IM 151</strain>
    </source>
</reference>
<feature type="domain" description="Response regulatory" evidence="6">
    <location>
        <begin position="824"/>
        <end position="939"/>
    </location>
</feature>
<dbReference type="Proteomes" id="UP001041814">
    <property type="component" value="Unassembled WGS sequence"/>
</dbReference>
<dbReference type="Gene3D" id="1.10.287.130">
    <property type="match status" value="1"/>
</dbReference>
<organism evidence="9 10">
    <name type="scientific">Rubrivivax gelatinosus</name>
    <name type="common">Rhodocyclus gelatinosus</name>
    <name type="synonym">Rhodopseudomonas gelatinosa</name>
    <dbReference type="NCBI Taxonomy" id="28068"/>
    <lineage>
        <taxon>Bacteria</taxon>
        <taxon>Pseudomonadati</taxon>
        <taxon>Pseudomonadota</taxon>
        <taxon>Betaproteobacteria</taxon>
        <taxon>Burkholderiales</taxon>
        <taxon>Sphaerotilaceae</taxon>
        <taxon>Rubrivivax</taxon>
    </lineage>
</organism>
<evidence type="ECO:0000256" key="1">
    <source>
        <dbReference type="ARBA" id="ARBA00000085"/>
    </source>
</evidence>
<protein>
    <recommendedName>
        <fullName evidence="2">histidine kinase</fullName>
        <ecNumber evidence="2">2.7.13.3</ecNumber>
    </recommendedName>
</protein>
<dbReference type="InterPro" id="IPR003661">
    <property type="entry name" value="HisK_dim/P_dom"/>
</dbReference>
<dbReference type="SMART" id="SM00387">
    <property type="entry name" value="HATPase_c"/>
    <property type="match status" value="1"/>
</dbReference>
<dbReference type="CDD" id="cd00082">
    <property type="entry name" value="HisKA"/>
    <property type="match status" value="1"/>
</dbReference>
<dbReference type="InterPro" id="IPR000700">
    <property type="entry name" value="PAS-assoc_C"/>
</dbReference>
<dbReference type="InterPro" id="IPR005467">
    <property type="entry name" value="His_kinase_dom"/>
</dbReference>
<dbReference type="InterPro" id="IPR013655">
    <property type="entry name" value="PAS_fold_3"/>
</dbReference>
<feature type="non-terminal residue" evidence="9">
    <location>
        <position position="961"/>
    </location>
</feature>
<dbReference type="PANTHER" id="PTHR45339:SF5">
    <property type="entry name" value="HISTIDINE KINASE"/>
    <property type="match status" value="1"/>
</dbReference>
<dbReference type="InterPro" id="IPR001789">
    <property type="entry name" value="Sig_transdc_resp-reg_receiver"/>
</dbReference>
<accession>A0ABS1E1U2</accession>
<feature type="domain" description="PAC" evidence="8">
    <location>
        <begin position="220"/>
        <end position="272"/>
    </location>
</feature>
<dbReference type="Gene3D" id="3.40.50.2300">
    <property type="match status" value="2"/>
</dbReference>
<evidence type="ECO:0000259" key="7">
    <source>
        <dbReference type="PROSITE" id="PS50112"/>
    </source>
</evidence>
<dbReference type="RefSeq" id="WP_200380269.1">
    <property type="nucleotide sequence ID" value="NZ_NRRU01000159.1"/>
</dbReference>
<evidence type="ECO:0000259" key="5">
    <source>
        <dbReference type="PROSITE" id="PS50109"/>
    </source>
</evidence>
<dbReference type="InterPro" id="IPR003594">
    <property type="entry name" value="HATPase_dom"/>
</dbReference>
<evidence type="ECO:0000259" key="6">
    <source>
        <dbReference type="PROSITE" id="PS50110"/>
    </source>
</evidence>
<dbReference type="InterPro" id="IPR035965">
    <property type="entry name" value="PAS-like_dom_sf"/>
</dbReference>
<feature type="domain" description="PAS" evidence="7">
    <location>
        <begin position="273"/>
        <end position="343"/>
    </location>
</feature>
<dbReference type="Pfam" id="PF00512">
    <property type="entry name" value="HisKA"/>
    <property type="match status" value="1"/>
</dbReference>
<evidence type="ECO:0000256" key="3">
    <source>
        <dbReference type="ARBA" id="ARBA00022553"/>
    </source>
</evidence>
<dbReference type="SUPFAM" id="SSF47384">
    <property type="entry name" value="Homodimeric domain of signal transducing histidine kinase"/>
    <property type="match status" value="1"/>
</dbReference>
<dbReference type="CDD" id="cd16922">
    <property type="entry name" value="HATPase_EvgS-ArcB-TorS-like"/>
    <property type="match status" value="1"/>
</dbReference>
<dbReference type="Pfam" id="PF08447">
    <property type="entry name" value="PAS_3"/>
    <property type="match status" value="1"/>
</dbReference>
<evidence type="ECO:0000313" key="9">
    <source>
        <dbReference type="EMBL" id="MBK1715808.1"/>
    </source>
</evidence>
<sequence length="961" mass="104152">MDKLAKLALMPDGPQGDDDVLVAFHRLFDPCLDAVLLTDLTGAVCAANPAACALFGAPEAALCQPGPAQHGPIDEADPRWPTLLAEREANGGARGVLRMRRPPSGPFDAEVSSFRFVDDASSAAFVLIVRDLRPQQEAERRAIESEQRLGFALQAAEIGDWSLDLSTGSVRRSPHHARCFGDAAVDAPWGFATFIERVEPEDRERVEHSLRHAQQGDGVHDIEFRVRWPDGSLHWLWAKGRFYFDADGQARKVAGIVADISERRRTEDALREREALLSTLTSRARVGMVMVDSQRRYVFANTAYAEILGLASADIAGRRIAEVLPAVFDTQIRPRLDSAFAGQSVDYDLTIPRRPGWDGDRVFAVSYDPPVATGHGPCVIVVIVDITDRVQARAALQELAAGLEQRVLERTAELASARDAEAAANRAKSTFLANMSHEIRTPMNAIIGLTHLLARDAVEPLQRSRLAKVDVAAKHLLRVINDILDLSRIDAGKMQLEDTEFSLDELVARAVEMLGHRAREKRLELVLDTGRVPDRLRGDPTRLSQAILNLLTNAVKFTSAGWVRLDIEALQHDGDGLLLRFRVQDTGEGIDAQALPKLFTAFEQADSTTTRRFGGTGLGLALTRHLAHLMGGEVGVASTPGVGSTFWFTAHLQPAGAQPARPASPALSGRRALLVDDLAESLRVQGETLRTLGLQVDAFDDPRQALVQAGREADAGRGYDLLVLDWRMGPPDGAQLLALLRERLGQQLPPALLVTAHDEDLMWQQAKAAGFASVLLKPVTASSLHDALAGLLGTRAAAEAEPAARSLDAGAAESELRRRHAGRRVLLAEDNPVNREVAVELLRSVELVVETAEDGREAVDKVLAGRFDLVLMDMQMPVLDGLEATRRIRASGRTALAIVAMTANAFDEDRGACLAAGMDDHVAKPVDPERLYAAMLRWLPGRAAGGTAPGPTAARPGSQRS</sequence>
<dbReference type="SUPFAM" id="SSF55874">
    <property type="entry name" value="ATPase domain of HSP90 chaperone/DNA topoisomerase II/histidine kinase"/>
    <property type="match status" value="1"/>
</dbReference>
<keyword evidence="3 4" id="KW-0597">Phosphoprotein</keyword>
<dbReference type="Gene3D" id="3.30.450.20">
    <property type="entry name" value="PAS domain"/>
    <property type="match status" value="3"/>
</dbReference>
<dbReference type="InterPro" id="IPR013656">
    <property type="entry name" value="PAS_4"/>
</dbReference>
<dbReference type="SMART" id="SM00448">
    <property type="entry name" value="REC"/>
    <property type="match status" value="2"/>
</dbReference>
<dbReference type="SUPFAM" id="SSF52172">
    <property type="entry name" value="CheY-like"/>
    <property type="match status" value="2"/>
</dbReference>
<dbReference type="InterPro" id="IPR004358">
    <property type="entry name" value="Sig_transdc_His_kin-like_C"/>
</dbReference>
<dbReference type="InterPro" id="IPR011006">
    <property type="entry name" value="CheY-like_superfamily"/>
</dbReference>
<dbReference type="Pfam" id="PF08448">
    <property type="entry name" value="PAS_4"/>
    <property type="match status" value="1"/>
</dbReference>
<dbReference type="CDD" id="cd00130">
    <property type="entry name" value="PAS"/>
    <property type="match status" value="3"/>
</dbReference>
<dbReference type="CDD" id="cd17546">
    <property type="entry name" value="REC_hyHK_CKI1_RcsC-like"/>
    <property type="match status" value="1"/>
</dbReference>